<reference evidence="1 2" key="1">
    <citation type="submission" date="2018-08" db="EMBL/GenBank/DDBJ databases">
        <title>Isolation, diversity and antifungal activity of Actinobacteria from cow dung.</title>
        <authorList>
            <person name="Ling L."/>
        </authorList>
    </citation>
    <scope>NUCLEOTIDE SEQUENCE [LARGE SCALE GENOMIC DNA]</scope>
    <source>
        <strain evidence="1 2">NEAU-LLE</strain>
    </source>
</reference>
<keyword evidence="2" id="KW-1185">Reference proteome</keyword>
<evidence type="ECO:0000313" key="2">
    <source>
        <dbReference type="Proteomes" id="UP000262172"/>
    </source>
</evidence>
<comment type="caution">
    <text evidence="1">The sequence shown here is derived from an EMBL/GenBank/DDBJ whole genome shotgun (WGS) entry which is preliminary data.</text>
</comment>
<dbReference type="OrthoDB" id="3268863at2"/>
<dbReference type="RefSeq" id="WP_116241894.1">
    <property type="nucleotide sequence ID" value="NZ_QUAB01000039.1"/>
</dbReference>
<organism evidence="1 2">
    <name type="scientific">Microbacterium bovistercoris</name>
    <dbReference type="NCBI Taxonomy" id="2293570"/>
    <lineage>
        <taxon>Bacteria</taxon>
        <taxon>Bacillati</taxon>
        <taxon>Actinomycetota</taxon>
        <taxon>Actinomycetes</taxon>
        <taxon>Micrococcales</taxon>
        <taxon>Microbacteriaceae</taxon>
        <taxon>Microbacterium</taxon>
    </lineage>
</organism>
<sequence>MLGDLTDRDRAILALEAAWPRHGGAKEEKIRAQLGMSPARYYQLLGRLIETEQALEFDPLLVRRLRRIRDARSERRVARMRGFVG</sequence>
<dbReference type="Proteomes" id="UP000262172">
    <property type="component" value="Unassembled WGS sequence"/>
</dbReference>
<proteinExistence type="predicted"/>
<accession>A0A371NVE6</accession>
<gene>
    <name evidence="1" type="ORF">DY023_08500</name>
</gene>
<name>A0A371NVE6_9MICO</name>
<protein>
    <submittedName>
        <fullName evidence="1">DUF3263 domain-containing protein</fullName>
    </submittedName>
</protein>
<dbReference type="Pfam" id="PF11662">
    <property type="entry name" value="DUF3263"/>
    <property type="match status" value="1"/>
</dbReference>
<evidence type="ECO:0000313" key="1">
    <source>
        <dbReference type="EMBL" id="REJ05962.1"/>
    </source>
</evidence>
<dbReference type="EMBL" id="QUAB01000039">
    <property type="protein sequence ID" value="REJ05962.1"/>
    <property type="molecule type" value="Genomic_DNA"/>
</dbReference>
<dbReference type="AlphaFoldDB" id="A0A371NVE6"/>
<dbReference type="InterPro" id="IPR021678">
    <property type="entry name" value="DUF3263"/>
</dbReference>